<evidence type="ECO:0000256" key="1">
    <source>
        <dbReference type="ARBA" id="ARBA00004496"/>
    </source>
</evidence>
<dbReference type="KEGG" id="clec:106668353"/>
<keyword evidence="10" id="KW-1185">Reference proteome</keyword>
<dbReference type="InterPro" id="IPR026157">
    <property type="entry name" value="LZTFL1"/>
</dbReference>
<proteinExistence type="inferred from homology"/>
<organism evidence="9 10">
    <name type="scientific">Cimex lectularius</name>
    <name type="common">Bed bug</name>
    <name type="synonym">Acanthia lectularia</name>
    <dbReference type="NCBI Taxonomy" id="79782"/>
    <lineage>
        <taxon>Eukaryota</taxon>
        <taxon>Metazoa</taxon>
        <taxon>Ecdysozoa</taxon>
        <taxon>Arthropoda</taxon>
        <taxon>Hexapoda</taxon>
        <taxon>Insecta</taxon>
        <taxon>Pterygota</taxon>
        <taxon>Neoptera</taxon>
        <taxon>Paraneoptera</taxon>
        <taxon>Hemiptera</taxon>
        <taxon>Heteroptera</taxon>
        <taxon>Panheteroptera</taxon>
        <taxon>Cimicomorpha</taxon>
        <taxon>Cimicidae</taxon>
        <taxon>Cimex</taxon>
    </lineage>
</organism>
<dbReference type="OrthoDB" id="313412at2759"/>
<evidence type="ECO:0000256" key="7">
    <source>
        <dbReference type="ARBA" id="ARBA00026004"/>
    </source>
</evidence>
<evidence type="ECO:0000313" key="9">
    <source>
        <dbReference type="EnsemblMetazoa" id="XP_014252504.1"/>
    </source>
</evidence>
<feature type="coiled-coil region" evidence="8">
    <location>
        <begin position="236"/>
        <end position="287"/>
    </location>
</feature>
<accession>A0A8I6RZ32</accession>
<dbReference type="PANTHER" id="PTHR21635">
    <property type="entry name" value="LEUCINE ZIPPER TRANSCRIPTION FACTOR LIKE"/>
    <property type="match status" value="1"/>
</dbReference>
<name>A0A8I6RZ32_CIMLE</name>
<dbReference type="AlphaFoldDB" id="A0A8I6RZ32"/>
<evidence type="ECO:0000256" key="6">
    <source>
        <dbReference type="ARBA" id="ARBA00024898"/>
    </source>
</evidence>
<evidence type="ECO:0000256" key="3">
    <source>
        <dbReference type="ARBA" id="ARBA00018920"/>
    </source>
</evidence>
<dbReference type="Pfam" id="PF15294">
    <property type="entry name" value="Leu_zip"/>
    <property type="match status" value="1"/>
</dbReference>
<keyword evidence="5 8" id="KW-0175">Coiled coil</keyword>
<sequence length="299" mass="34884">MKETLGLNEQHQGIVKGYMKFAKYQRSQNLKFIEMLFQDVEMARLNESTFTKDEVQEILDNLKELVTGEVVAELIDFSHTNILLFAQLLTQAEKWHLHMTVDLSEIQNRELLDKVKIMEEADGKAQPNPHRLQPLTDQSGSTELLRMEISRLRDENLVLQSQLNNVEKQLKDMQDEKEQIKEMCTSKEEEVNVLKKKAEELTLSAQNIQTEITKSDSEQLLGEYEKVLTEQLSLELESMRQEYLSVQSQLTLAEQELERKFNQTTAYSNMKMMIAKKNDQVKELRNQLLKFQKPDEAQS</sequence>
<evidence type="ECO:0000256" key="5">
    <source>
        <dbReference type="ARBA" id="ARBA00023054"/>
    </source>
</evidence>
<feature type="coiled-coil region" evidence="8">
    <location>
        <begin position="149"/>
        <end position="211"/>
    </location>
</feature>
<comment type="subcellular location">
    <subcellularLocation>
        <location evidence="1">Cytoplasm</location>
    </subcellularLocation>
</comment>
<dbReference type="GO" id="GO:0005737">
    <property type="term" value="C:cytoplasm"/>
    <property type="evidence" value="ECO:0007669"/>
    <property type="project" value="UniProtKB-SubCell"/>
</dbReference>
<evidence type="ECO:0000256" key="8">
    <source>
        <dbReference type="SAM" id="Coils"/>
    </source>
</evidence>
<keyword evidence="4" id="KW-0963">Cytoplasm</keyword>
<evidence type="ECO:0000256" key="4">
    <source>
        <dbReference type="ARBA" id="ARBA00022490"/>
    </source>
</evidence>
<evidence type="ECO:0000313" key="10">
    <source>
        <dbReference type="Proteomes" id="UP000494040"/>
    </source>
</evidence>
<reference evidence="9" key="1">
    <citation type="submission" date="2022-01" db="UniProtKB">
        <authorList>
            <consortium name="EnsemblMetazoa"/>
        </authorList>
    </citation>
    <scope>IDENTIFICATION</scope>
</reference>
<protein>
    <recommendedName>
        <fullName evidence="3">Leucine zipper transcription factor-like protein 1</fullName>
    </recommendedName>
</protein>
<comment type="subunit">
    <text evidence="7">Self-associates. Interacts with BBS9; the interaction mediates the association of LZTL1 with the BBsome complex and regulates BBSome ciliary trafficking.</text>
</comment>
<dbReference type="GO" id="GO:1903565">
    <property type="term" value="P:negative regulation of protein localization to cilium"/>
    <property type="evidence" value="ECO:0007669"/>
    <property type="project" value="TreeGrafter"/>
</dbReference>
<comment type="function">
    <text evidence="6">Regulates ciliary localization of the BBSome complex. Together with the BBSome complex, controls SMO ciliary trafficking and contributes to the sonic hedgehog (SHH) pathway regulation. May play a role in neurite outgrowth. May have tumor suppressor function.</text>
</comment>
<gene>
    <name evidence="9" type="primary">106668353</name>
</gene>
<dbReference type="EnsemblMetazoa" id="XM_014397018.2">
    <property type="protein sequence ID" value="XP_014252504.1"/>
    <property type="gene ID" value="LOC106668353"/>
</dbReference>
<dbReference type="PANTHER" id="PTHR21635:SF0">
    <property type="entry name" value="LEUCINE ZIPPER TRANSCRIPTION FACTOR-LIKE PROTEIN 1"/>
    <property type="match status" value="1"/>
</dbReference>
<dbReference type="OMA" id="QMEGTTA"/>
<dbReference type="Proteomes" id="UP000494040">
    <property type="component" value="Unassembled WGS sequence"/>
</dbReference>
<comment type="similarity">
    <text evidence="2">Belongs to the LZTFL1 family.</text>
</comment>
<evidence type="ECO:0000256" key="2">
    <source>
        <dbReference type="ARBA" id="ARBA00008868"/>
    </source>
</evidence>